<evidence type="ECO:0000259" key="9">
    <source>
        <dbReference type="Pfam" id="PF23368"/>
    </source>
</evidence>
<dbReference type="GO" id="GO:0004222">
    <property type="term" value="F:metalloendopeptidase activity"/>
    <property type="evidence" value="ECO:0007669"/>
    <property type="project" value="InterPro"/>
</dbReference>
<dbReference type="CDD" id="cd07332">
    <property type="entry name" value="M48C_Oma1_like"/>
    <property type="match status" value="1"/>
</dbReference>
<feature type="transmembrane region" description="Helical" evidence="7">
    <location>
        <begin position="91"/>
        <end position="118"/>
    </location>
</feature>
<dbReference type="InterPro" id="IPR001915">
    <property type="entry name" value="Peptidase_M48"/>
</dbReference>
<keyword evidence="4 6" id="KW-0862">Zinc</keyword>
<comment type="caution">
    <text evidence="10">The sequence shown here is derived from an EMBL/GenBank/DDBJ whole genome shotgun (WGS) entry which is preliminary data.</text>
</comment>
<evidence type="ECO:0000256" key="5">
    <source>
        <dbReference type="ARBA" id="ARBA00023049"/>
    </source>
</evidence>
<dbReference type="InterPro" id="IPR051156">
    <property type="entry name" value="Mito/Outer_Membr_Metalloprot"/>
</dbReference>
<evidence type="ECO:0000256" key="6">
    <source>
        <dbReference type="RuleBase" id="RU003983"/>
    </source>
</evidence>
<dbReference type="AlphaFoldDB" id="A0A2T3P200"/>
<feature type="domain" description="DUF7092" evidence="9">
    <location>
        <begin position="9"/>
        <end position="79"/>
    </location>
</feature>
<reference evidence="10 11" key="1">
    <citation type="submission" date="2018-01" db="EMBL/GenBank/DDBJ databases">
        <title>Whole genome sequencing of Histamine producing bacteria.</title>
        <authorList>
            <person name="Butler K."/>
        </authorList>
    </citation>
    <scope>NUCLEOTIDE SEQUENCE [LARGE SCALE GENOMIC DNA]</scope>
    <source>
        <strain evidence="10 11">DSM 24669</strain>
    </source>
</reference>
<proteinExistence type="inferred from homology"/>
<accession>A0A2T3P200</accession>
<evidence type="ECO:0000259" key="8">
    <source>
        <dbReference type="Pfam" id="PF01435"/>
    </source>
</evidence>
<dbReference type="Pfam" id="PF23368">
    <property type="entry name" value="DUF7092"/>
    <property type="match status" value="1"/>
</dbReference>
<keyword evidence="2" id="KW-0479">Metal-binding</keyword>
<comment type="similarity">
    <text evidence="6">Belongs to the peptidase M48 family.</text>
</comment>
<dbReference type="GO" id="GO:0016020">
    <property type="term" value="C:membrane"/>
    <property type="evidence" value="ECO:0007669"/>
    <property type="project" value="TreeGrafter"/>
</dbReference>
<dbReference type="EMBL" id="PYLZ01000013">
    <property type="protein sequence ID" value="PSW22551.1"/>
    <property type="molecule type" value="Genomic_DNA"/>
</dbReference>
<keyword evidence="3 6" id="KW-0378">Hydrolase</keyword>
<keyword evidence="1 6" id="KW-0645">Protease</keyword>
<keyword evidence="11" id="KW-1185">Reference proteome</keyword>
<evidence type="ECO:0000256" key="7">
    <source>
        <dbReference type="SAM" id="Phobius"/>
    </source>
</evidence>
<dbReference type="OrthoDB" id="9810445at2"/>
<protein>
    <submittedName>
        <fullName evidence="10">Zn-dependent protease with chaperone function</fullName>
    </submittedName>
</protein>
<dbReference type="PANTHER" id="PTHR22726:SF1">
    <property type="entry name" value="METALLOENDOPEPTIDASE OMA1, MITOCHONDRIAL"/>
    <property type="match status" value="1"/>
</dbReference>
<evidence type="ECO:0000313" key="10">
    <source>
        <dbReference type="EMBL" id="PSW22551.1"/>
    </source>
</evidence>
<evidence type="ECO:0000256" key="2">
    <source>
        <dbReference type="ARBA" id="ARBA00022723"/>
    </source>
</evidence>
<keyword evidence="7" id="KW-0472">Membrane</keyword>
<dbReference type="GO" id="GO:0051603">
    <property type="term" value="P:proteolysis involved in protein catabolic process"/>
    <property type="evidence" value="ECO:0007669"/>
    <property type="project" value="TreeGrafter"/>
</dbReference>
<dbReference type="RefSeq" id="WP_107303035.1">
    <property type="nucleotide sequence ID" value="NZ_AP024852.1"/>
</dbReference>
<comment type="cofactor">
    <cofactor evidence="6">
        <name>Zn(2+)</name>
        <dbReference type="ChEBI" id="CHEBI:29105"/>
    </cofactor>
    <text evidence="6">Binds 1 zinc ion per subunit.</text>
</comment>
<feature type="domain" description="Peptidase M48" evidence="8">
    <location>
        <begin position="172"/>
        <end position="330"/>
    </location>
</feature>
<keyword evidence="7" id="KW-1133">Transmembrane helix</keyword>
<name>A0A2T3P200_9GAMM</name>
<organism evidence="10 11">
    <name type="scientific">Photobacterium swingsii</name>
    <dbReference type="NCBI Taxonomy" id="680026"/>
    <lineage>
        <taxon>Bacteria</taxon>
        <taxon>Pseudomonadati</taxon>
        <taxon>Pseudomonadota</taxon>
        <taxon>Gammaproteobacteria</taxon>
        <taxon>Vibrionales</taxon>
        <taxon>Vibrionaceae</taxon>
        <taxon>Photobacterium</taxon>
    </lineage>
</organism>
<dbReference type="InterPro" id="IPR055518">
    <property type="entry name" value="DUF7092"/>
</dbReference>
<keyword evidence="5 6" id="KW-0482">Metalloprotease</keyword>
<evidence type="ECO:0000313" key="11">
    <source>
        <dbReference type="Proteomes" id="UP000240481"/>
    </source>
</evidence>
<dbReference type="Pfam" id="PF01435">
    <property type="entry name" value="Peptidase_M48"/>
    <property type="match status" value="1"/>
</dbReference>
<keyword evidence="7" id="KW-0812">Transmembrane</keyword>
<dbReference type="Proteomes" id="UP000240481">
    <property type="component" value="Unassembled WGS sequence"/>
</dbReference>
<evidence type="ECO:0000256" key="3">
    <source>
        <dbReference type="ARBA" id="ARBA00022801"/>
    </source>
</evidence>
<gene>
    <name evidence="10" type="ORF">C9I94_20365</name>
</gene>
<evidence type="ECO:0000256" key="1">
    <source>
        <dbReference type="ARBA" id="ARBA00022670"/>
    </source>
</evidence>
<dbReference type="GO" id="GO:0046872">
    <property type="term" value="F:metal ion binding"/>
    <property type="evidence" value="ECO:0007669"/>
    <property type="project" value="UniProtKB-KW"/>
</dbReference>
<dbReference type="PANTHER" id="PTHR22726">
    <property type="entry name" value="METALLOENDOPEPTIDASE OMA1"/>
    <property type="match status" value="1"/>
</dbReference>
<dbReference type="Gene3D" id="3.30.2010.10">
    <property type="entry name" value="Metalloproteases ('zincins'), catalytic domain"/>
    <property type="match status" value="1"/>
</dbReference>
<sequence length="332" mass="36826">MIIKGFCHPARSTDKFAASVMLLSEGRLQLSTAQGHQVMPLEVVSISEPLGRLPLRLAFPDGSQFIPDDSLLLECVLKARKRTWLHWVERYLPILASSLVLMGLLFALFFTHGIPWLASGIVKALPQSVPMQVGQHVMQTLDGKVLAPTELNIAQQALINQRFQTMVAQLPPMPVKPKLRFRQWHARPNALALSDGSIVVFDALVALAQTPEQLDSILLHELGHIQHQHVMKSIVRSALFTSLVAVLTGESAGLAESFNRAGVFYVMQGYSRKAELEADEFAVTSMLDLYGTTQPMQQMLQLFITPNGIDNELPEWINTHPALGTRVERLGE</sequence>
<evidence type="ECO:0000256" key="4">
    <source>
        <dbReference type="ARBA" id="ARBA00022833"/>
    </source>
</evidence>